<protein>
    <submittedName>
        <fullName evidence="5">ABC transporter substrate-binding protein</fullName>
    </submittedName>
</protein>
<comment type="caution">
    <text evidence="5">The sequence shown here is derived from an EMBL/GenBank/DDBJ whole genome shotgun (WGS) entry which is preliminary data.</text>
</comment>
<dbReference type="InterPro" id="IPR001638">
    <property type="entry name" value="Solute-binding_3/MltF_N"/>
</dbReference>
<dbReference type="SMART" id="SM00062">
    <property type="entry name" value="PBPb"/>
    <property type="match status" value="1"/>
</dbReference>
<evidence type="ECO:0000259" key="4">
    <source>
        <dbReference type="SMART" id="SM00062"/>
    </source>
</evidence>
<sequence>MKLLSVLSLSLALSLAVSSAYAAPKTVNVAVEAGSKPLSFEDEKGVLSGYEVDVLKALDEVVADYDFKVEAVDASAAEVGLTTGRYAFIGGGLFKNPKRQERYLFPEQPNGASIITIYIKQGRNDINKLDDLVGKKVSPVSPNGGIFNLLTSYNAQHKGSPDKQIKITTAEGVSVADRYRQIDDGTYDALVLPNNLGFDDIRKELNLKVEAAKEPVQVNPTYFVLNKKETALKKALDDGLNTLHDNGTLTRLNEKWYGVDNLAFL</sequence>
<feature type="domain" description="Solute-binding protein family 3/N-terminal" evidence="4">
    <location>
        <begin position="26"/>
        <end position="260"/>
    </location>
</feature>
<comment type="similarity">
    <text evidence="1">Belongs to the bacterial solute-binding protein 3 family.</text>
</comment>
<dbReference type="EMBL" id="QDKH01000007">
    <property type="protein sequence ID" value="PWC17215.1"/>
    <property type="molecule type" value="Genomic_DNA"/>
</dbReference>
<evidence type="ECO:0000313" key="5">
    <source>
        <dbReference type="EMBL" id="PWC17215.1"/>
    </source>
</evidence>
<evidence type="ECO:0000313" key="6">
    <source>
        <dbReference type="Proteomes" id="UP000296159"/>
    </source>
</evidence>
<dbReference type="RefSeq" id="WP_136165704.1">
    <property type="nucleotide sequence ID" value="NZ_KZ819075.1"/>
</dbReference>
<dbReference type="PANTHER" id="PTHR35936">
    <property type="entry name" value="MEMBRANE-BOUND LYTIC MUREIN TRANSGLYCOSYLASE F"/>
    <property type="match status" value="1"/>
</dbReference>
<gene>
    <name evidence="5" type="ORF">DDT56_06705</name>
</gene>
<proteinExistence type="inferred from homology"/>
<evidence type="ECO:0000256" key="2">
    <source>
        <dbReference type="ARBA" id="ARBA00022729"/>
    </source>
</evidence>
<keyword evidence="6" id="KW-1185">Reference proteome</keyword>
<feature type="signal peptide" evidence="3">
    <location>
        <begin position="1"/>
        <end position="22"/>
    </location>
</feature>
<dbReference type="Pfam" id="PF00497">
    <property type="entry name" value="SBP_bac_3"/>
    <property type="match status" value="1"/>
</dbReference>
<accession>A0A2U1U6D3</accession>
<dbReference type="Gene3D" id="3.40.190.10">
    <property type="entry name" value="Periplasmic binding protein-like II"/>
    <property type="match status" value="2"/>
</dbReference>
<dbReference type="Proteomes" id="UP000296159">
    <property type="component" value="Unassembled WGS sequence"/>
</dbReference>
<organism evidence="5 6">
    <name type="scientific">Brenneria corticis</name>
    <dbReference type="NCBI Taxonomy" id="2173106"/>
    <lineage>
        <taxon>Bacteria</taxon>
        <taxon>Pseudomonadati</taxon>
        <taxon>Pseudomonadota</taxon>
        <taxon>Gammaproteobacteria</taxon>
        <taxon>Enterobacterales</taxon>
        <taxon>Pectobacteriaceae</taxon>
        <taxon>Brenneria</taxon>
    </lineage>
</organism>
<name>A0A2U1U6D3_9GAMM</name>
<dbReference type="PANTHER" id="PTHR35936:SF19">
    <property type="entry name" value="AMINO-ACID-BINDING PROTEIN YXEM-RELATED"/>
    <property type="match status" value="1"/>
</dbReference>
<evidence type="ECO:0000256" key="1">
    <source>
        <dbReference type="ARBA" id="ARBA00010333"/>
    </source>
</evidence>
<keyword evidence="2 3" id="KW-0732">Signal</keyword>
<dbReference type="SUPFAM" id="SSF53850">
    <property type="entry name" value="Periplasmic binding protein-like II"/>
    <property type="match status" value="1"/>
</dbReference>
<feature type="chain" id="PRO_5015620554" evidence="3">
    <location>
        <begin position="23"/>
        <end position="265"/>
    </location>
</feature>
<dbReference type="AlphaFoldDB" id="A0A2U1U6D3"/>
<reference evidence="5 6" key="1">
    <citation type="submission" date="2018-04" db="EMBL/GenBank/DDBJ databases">
        <title>Brenneria corticis sp.nov.</title>
        <authorList>
            <person name="Li Y."/>
        </authorList>
    </citation>
    <scope>NUCLEOTIDE SEQUENCE [LARGE SCALE GENOMIC DNA]</scope>
    <source>
        <strain evidence="5 6">CFCC 11842</strain>
    </source>
</reference>
<evidence type="ECO:0000256" key="3">
    <source>
        <dbReference type="SAM" id="SignalP"/>
    </source>
</evidence>